<protein>
    <submittedName>
        <fullName evidence="5">Restriction endonuclease subunit S</fullName>
    </submittedName>
</protein>
<dbReference type="PANTHER" id="PTHR43140:SF1">
    <property type="entry name" value="TYPE I RESTRICTION ENZYME ECOKI SPECIFICITY SUBUNIT"/>
    <property type="match status" value="1"/>
</dbReference>
<dbReference type="REBASE" id="376976">
    <property type="entry name" value="S.Vsp1977ORF10155P"/>
</dbReference>
<evidence type="ECO:0000313" key="6">
    <source>
        <dbReference type="Proteomes" id="UP000348942"/>
    </source>
</evidence>
<evidence type="ECO:0000256" key="1">
    <source>
        <dbReference type="ARBA" id="ARBA00010923"/>
    </source>
</evidence>
<dbReference type="SUPFAM" id="SSF116734">
    <property type="entry name" value="DNA methylase specificity domain"/>
    <property type="match status" value="2"/>
</dbReference>
<evidence type="ECO:0000259" key="4">
    <source>
        <dbReference type="Pfam" id="PF01420"/>
    </source>
</evidence>
<dbReference type="InterPro" id="IPR044946">
    <property type="entry name" value="Restrct_endonuc_typeI_TRD_sf"/>
</dbReference>
<dbReference type="GO" id="GO:0003677">
    <property type="term" value="F:DNA binding"/>
    <property type="evidence" value="ECO:0007669"/>
    <property type="project" value="UniProtKB-KW"/>
</dbReference>
<keyword evidence="2" id="KW-0680">Restriction system</keyword>
<dbReference type="Proteomes" id="UP000348942">
    <property type="component" value="Chromosome 1"/>
</dbReference>
<gene>
    <name evidence="5" type="ORF">GFB47_10150</name>
</gene>
<dbReference type="InterPro" id="IPR051212">
    <property type="entry name" value="Type-I_RE_S_subunit"/>
</dbReference>
<organism evidence="5 6">
    <name type="scientific">Vibrio algicola</name>
    <dbReference type="NCBI Taxonomy" id="2662262"/>
    <lineage>
        <taxon>Bacteria</taxon>
        <taxon>Pseudomonadati</taxon>
        <taxon>Pseudomonadota</taxon>
        <taxon>Gammaproteobacteria</taxon>
        <taxon>Vibrionales</taxon>
        <taxon>Vibrionaceae</taxon>
        <taxon>Vibrio</taxon>
    </lineage>
</organism>
<keyword evidence="3" id="KW-0238">DNA-binding</keyword>
<dbReference type="PANTHER" id="PTHR43140">
    <property type="entry name" value="TYPE-1 RESTRICTION ENZYME ECOKI SPECIFICITY PROTEIN"/>
    <property type="match status" value="1"/>
</dbReference>
<sequence>MNSKFSPIGKLVQLVDNRNIDCKVKLLLGMNIKKEFMPSVANTINTDLSKYKVIKKDQFCYSPMQTGRDETIRVALYKDESAAVISPAYSVFEVIDTSIVIAEFIMIYFLRAESDRYGWFISDGSVRASLDWERFCEIEIPLPSLETQKNYVKIYKAIIAKQKVYKDSLDSLKFICDSFVENQILTGNKKRLESYIVQSDLKNYDLSTSYLRGISTAKKLIESKANTNGVDFSKYRVVKANEFAYVADTSRRGDKIAIAMNQEGKSCIVSAIYTVFEVKKDSGLLPEYLYLWFSRKEFDRYARYHSWGSARETFDWKSMCDVELPIPTIEEQKAIIAIHNVLEERKKIYQQLQSSIQPLCPVLIRGVLQELNLESVK</sequence>
<dbReference type="GO" id="GO:0004519">
    <property type="term" value="F:endonuclease activity"/>
    <property type="evidence" value="ECO:0007669"/>
    <property type="project" value="UniProtKB-KW"/>
</dbReference>
<accession>A0A5Q0TG80</accession>
<keyword evidence="5" id="KW-0540">Nuclease</keyword>
<evidence type="ECO:0000256" key="3">
    <source>
        <dbReference type="ARBA" id="ARBA00023125"/>
    </source>
</evidence>
<feature type="domain" description="Type I restriction modification DNA specificity" evidence="4">
    <location>
        <begin position="56"/>
        <end position="162"/>
    </location>
</feature>
<comment type="similarity">
    <text evidence="1">Belongs to the type-I restriction system S methylase family.</text>
</comment>
<dbReference type="EMBL" id="CP045699">
    <property type="protein sequence ID" value="QGA65721.1"/>
    <property type="molecule type" value="Genomic_DNA"/>
</dbReference>
<dbReference type="GO" id="GO:0009307">
    <property type="term" value="P:DNA restriction-modification system"/>
    <property type="evidence" value="ECO:0007669"/>
    <property type="project" value="UniProtKB-KW"/>
</dbReference>
<evidence type="ECO:0000256" key="2">
    <source>
        <dbReference type="ARBA" id="ARBA00022747"/>
    </source>
</evidence>
<feature type="domain" description="Type I restriction modification DNA specificity" evidence="4">
    <location>
        <begin position="257"/>
        <end position="353"/>
    </location>
</feature>
<name>A0A5Q0TG80_9VIBR</name>
<reference evidence="5 6" key="1">
    <citation type="submission" date="2019-10" db="EMBL/GenBank/DDBJ databases">
        <title>Vibrio sp. nov., isolated from Coralline algae surface.</title>
        <authorList>
            <person name="Geng Y."/>
            <person name="Zhang X."/>
        </authorList>
    </citation>
    <scope>NUCLEOTIDE SEQUENCE [LARGE SCALE GENOMIC DNA]</scope>
    <source>
        <strain evidence="5 6">SM1977</strain>
    </source>
</reference>
<evidence type="ECO:0000313" key="5">
    <source>
        <dbReference type="EMBL" id="QGA65721.1"/>
    </source>
</evidence>
<proteinExistence type="inferred from homology"/>
<keyword evidence="5" id="KW-0255">Endonuclease</keyword>
<keyword evidence="5" id="KW-0378">Hydrolase</keyword>
<keyword evidence="6" id="KW-1185">Reference proteome</keyword>
<dbReference type="Pfam" id="PF01420">
    <property type="entry name" value="Methylase_S"/>
    <property type="match status" value="2"/>
</dbReference>
<dbReference type="Gene3D" id="3.90.220.20">
    <property type="entry name" value="DNA methylase specificity domains"/>
    <property type="match status" value="2"/>
</dbReference>
<dbReference type="AlphaFoldDB" id="A0A5Q0TG80"/>
<dbReference type="RefSeq" id="WP_153447867.1">
    <property type="nucleotide sequence ID" value="NZ_CP045699.1"/>
</dbReference>
<dbReference type="InterPro" id="IPR000055">
    <property type="entry name" value="Restrct_endonuc_typeI_TRD"/>
</dbReference>